<keyword evidence="1" id="KW-0560">Oxidoreductase</keyword>
<dbReference type="Pfam" id="PF01408">
    <property type="entry name" value="GFO_IDH_MocA"/>
    <property type="match status" value="1"/>
</dbReference>
<organism evidence="4 5">
    <name type="scientific">Aquibium carbonis</name>
    <dbReference type="NCBI Taxonomy" id="2495581"/>
    <lineage>
        <taxon>Bacteria</taxon>
        <taxon>Pseudomonadati</taxon>
        <taxon>Pseudomonadota</taxon>
        <taxon>Alphaproteobacteria</taxon>
        <taxon>Hyphomicrobiales</taxon>
        <taxon>Phyllobacteriaceae</taxon>
        <taxon>Aquibium</taxon>
    </lineage>
</organism>
<dbReference type="InterPro" id="IPR055170">
    <property type="entry name" value="GFO_IDH_MocA-like_dom"/>
</dbReference>
<feature type="domain" description="Gfo/Idh/MocA-like oxidoreductase N-terminal" evidence="2">
    <location>
        <begin position="6"/>
        <end position="119"/>
    </location>
</feature>
<protein>
    <submittedName>
        <fullName evidence="4">Gfo/Idh/MocA family oxidoreductase</fullName>
    </submittedName>
</protein>
<dbReference type="Pfam" id="PF22725">
    <property type="entry name" value="GFO_IDH_MocA_C3"/>
    <property type="match status" value="1"/>
</dbReference>
<dbReference type="OrthoDB" id="9776544at2"/>
<sequence>MAKKLGVGVIGCGNISAAYLRLAPLFRGIEMRACADIDMAAATARATEFGVRAETVDGLLAASDIDIVVNLTIPAAHYEISRRALDAGKHVYSEKPFVLSVAEGLDLKKVAAKKNLRVGSAPDTFLGGAHQYARHIVDSGAVGRITSGTCTVMSHGMEHWHPNPDFFFKVGGGPVLDVGPYYVANLIQLIGPVRRVAALSSIPAKERLITSQPRAGQTIPVETPTTLHALLHFENGAVVTLHASWDVWAHGHSPIELYGEEGTLFVPDPNFFGGEVRHTIRDQPVTKPAKWEHPFAVPNQESPRGPLANYRASGLADMAIAIRDERPHRCSLEASLHAIEIMTSILKSGETGKFVEMKTTCERPAALSPKDAKALLAPSPARPARAA</sequence>
<feature type="domain" description="GFO/IDH/MocA-like oxidoreductase" evidence="3">
    <location>
        <begin position="130"/>
        <end position="264"/>
    </location>
</feature>
<dbReference type="EMBL" id="RWKW01000047">
    <property type="protein sequence ID" value="RST85875.1"/>
    <property type="molecule type" value="Genomic_DNA"/>
</dbReference>
<accession>A0A3R9YEN6</accession>
<evidence type="ECO:0000259" key="3">
    <source>
        <dbReference type="Pfam" id="PF22725"/>
    </source>
</evidence>
<dbReference type="Gene3D" id="3.40.50.720">
    <property type="entry name" value="NAD(P)-binding Rossmann-like Domain"/>
    <property type="match status" value="1"/>
</dbReference>
<dbReference type="InterPro" id="IPR036291">
    <property type="entry name" value="NAD(P)-bd_dom_sf"/>
</dbReference>
<dbReference type="GO" id="GO:0000166">
    <property type="term" value="F:nucleotide binding"/>
    <property type="evidence" value="ECO:0007669"/>
    <property type="project" value="InterPro"/>
</dbReference>
<dbReference type="InterPro" id="IPR050463">
    <property type="entry name" value="Gfo/Idh/MocA_oxidrdct_glycsds"/>
</dbReference>
<dbReference type="Gene3D" id="3.30.360.10">
    <property type="entry name" value="Dihydrodipicolinate Reductase, domain 2"/>
    <property type="match status" value="1"/>
</dbReference>
<evidence type="ECO:0000313" key="4">
    <source>
        <dbReference type="EMBL" id="RST85875.1"/>
    </source>
</evidence>
<proteinExistence type="predicted"/>
<name>A0A3R9YEN6_9HYPH</name>
<evidence type="ECO:0000259" key="2">
    <source>
        <dbReference type="Pfam" id="PF01408"/>
    </source>
</evidence>
<dbReference type="RefSeq" id="WP_126700480.1">
    <property type="nucleotide sequence ID" value="NZ_RWKW01000047.1"/>
</dbReference>
<dbReference type="PANTHER" id="PTHR43818:SF11">
    <property type="entry name" value="BCDNA.GH03377"/>
    <property type="match status" value="1"/>
</dbReference>
<reference evidence="4 5" key="1">
    <citation type="submission" date="2018-12" db="EMBL/GenBank/DDBJ databases">
        <title>Mesorhizobium carbonis sp. nov., isolated from coal mine water.</title>
        <authorList>
            <person name="Xin W."/>
            <person name="Xu Z."/>
            <person name="Xiang F."/>
            <person name="Zhang J."/>
            <person name="Xi L."/>
            <person name="Liu J."/>
        </authorList>
    </citation>
    <scope>NUCLEOTIDE SEQUENCE [LARGE SCALE GENOMIC DNA]</scope>
    <source>
        <strain evidence="4 5">B2.3</strain>
    </source>
</reference>
<dbReference type="InterPro" id="IPR000683">
    <property type="entry name" value="Gfo/Idh/MocA-like_OxRdtase_N"/>
</dbReference>
<evidence type="ECO:0000256" key="1">
    <source>
        <dbReference type="ARBA" id="ARBA00023002"/>
    </source>
</evidence>
<dbReference type="SUPFAM" id="SSF55347">
    <property type="entry name" value="Glyceraldehyde-3-phosphate dehydrogenase-like, C-terminal domain"/>
    <property type="match status" value="1"/>
</dbReference>
<dbReference type="AlphaFoldDB" id="A0A3R9YEN6"/>
<comment type="caution">
    <text evidence="4">The sequence shown here is derived from an EMBL/GenBank/DDBJ whole genome shotgun (WGS) entry which is preliminary data.</text>
</comment>
<evidence type="ECO:0000313" key="5">
    <source>
        <dbReference type="Proteomes" id="UP000278398"/>
    </source>
</evidence>
<gene>
    <name evidence="4" type="ORF">EJC49_13600</name>
</gene>
<dbReference type="GO" id="GO:0016491">
    <property type="term" value="F:oxidoreductase activity"/>
    <property type="evidence" value="ECO:0007669"/>
    <property type="project" value="UniProtKB-KW"/>
</dbReference>
<dbReference type="SUPFAM" id="SSF51735">
    <property type="entry name" value="NAD(P)-binding Rossmann-fold domains"/>
    <property type="match status" value="1"/>
</dbReference>
<dbReference type="Proteomes" id="UP000278398">
    <property type="component" value="Unassembled WGS sequence"/>
</dbReference>
<dbReference type="PANTHER" id="PTHR43818">
    <property type="entry name" value="BCDNA.GH03377"/>
    <property type="match status" value="1"/>
</dbReference>
<keyword evidence="5" id="KW-1185">Reference proteome</keyword>